<dbReference type="EMBL" id="FMXB01000022">
    <property type="protein sequence ID" value="SDA68476.1"/>
    <property type="molecule type" value="Genomic_DNA"/>
</dbReference>
<dbReference type="InterPro" id="IPR001518">
    <property type="entry name" value="Arginosuc_synth"/>
</dbReference>
<name>A0A1G5XEX1_9EURY</name>
<feature type="binding site" evidence="9">
    <location>
        <position position="126"/>
    </location>
    <ligand>
        <name>L-aspartate</name>
        <dbReference type="ChEBI" id="CHEBI:29991"/>
    </ligand>
</feature>
<keyword evidence="8 9" id="KW-0067">ATP-binding</keyword>
<feature type="binding site" evidence="9">
    <location>
        <position position="134"/>
    </location>
    <ligand>
        <name>L-citrulline</name>
        <dbReference type="ChEBI" id="CHEBI:57743"/>
    </ligand>
</feature>
<dbReference type="GO" id="GO:0004055">
    <property type="term" value="F:argininosuccinate synthase activity"/>
    <property type="evidence" value="ECO:0007669"/>
    <property type="project" value="UniProtKB-UniRule"/>
</dbReference>
<dbReference type="FunFam" id="3.40.50.620:FF:000019">
    <property type="entry name" value="Argininosuccinate synthase"/>
    <property type="match status" value="1"/>
</dbReference>
<dbReference type="GO" id="GO:0000050">
    <property type="term" value="P:urea cycle"/>
    <property type="evidence" value="ECO:0007669"/>
    <property type="project" value="TreeGrafter"/>
</dbReference>
<dbReference type="CDD" id="cd01999">
    <property type="entry name" value="ASS"/>
    <property type="match status" value="1"/>
</dbReference>
<evidence type="ECO:0000313" key="13">
    <source>
        <dbReference type="Proteomes" id="UP000323439"/>
    </source>
</evidence>
<gene>
    <name evidence="9" type="primary">argG</name>
    <name evidence="12" type="ORF">SAMN02910315_02155</name>
</gene>
<dbReference type="FunFam" id="3.90.1260.10:FF:000007">
    <property type="entry name" value="Argininosuccinate synthase"/>
    <property type="match status" value="1"/>
</dbReference>
<dbReference type="SUPFAM" id="SSF69864">
    <property type="entry name" value="Argininosuccinate synthetase, C-terminal domain"/>
    <property type="match status" value="1"/>
</dbReference>
<comment type="similarity">
    <text evidence="9">Belongs to the argininosuccinate synthase family. Type 1 subfamily.</text>
</comment>
<dbReference type="HAMAP" id="MF_00005">
    <property type="entry name" value="Arg_succ_synth_type1"/>
    <property type="match status" value="1"/>
</dbReference>
<evidence type="ECO:0000256" key="5">
    <source>
        <dbReference type="ARBA" id="ARBA00022598"/>
    </source>
</evidence>
<dbReference type="PROSITE" id="PS00564">
    <property type="entry name" value="ARGININOSUCCIN_SYN_1"/>
    <property type="match status" value="1"/>
</dbReference>
<dbReference type="GO" id="GO:0000053">
    <property type="term" value="P:argininosuccinate metabolic process"/>
    <property type="evidence" value="ECO:0007669"/>
    <property type="project" value="TreeGrafter"/>
</dbReference>
<evidence type="ECO:0000256" key="4">
    <source>
        <dbReference type="ARBA" id="ARBA00022571"/>
    </source>
</evidence>
<evidence type="ECO:0000256" key="7">
    <source>
        <dbReference type="ARBA" id="ARBA00022741"/>
    </source>
</evidence>
<feature type="binding site" evidence="9">
    <location>
        <position position="264"/>
    </location>
    <ligand>
        <name>L-citrulline</name>
        <dbReference type="ChEBI" id="CHEBI:57743"/>
    </ligand>
</feature>
<dbReference type="NCBIfam" id="NF001770">
    <property type="entry name" value="PRK00509.1"/>
    <property type="match status" value="1"/>
</dbReference>
<feature type="binding site" evidence="9">
    <location>
        <position position="94"/>
    </location>
    <ligand>
        <name>L-citrulline</name>
        <dbReference type="ChEBI" id="CHEBI:57743"/>
    </ligand>
</feature>
<dbReference type="STRING" id="230361.sm9_2102"/>
<keyword evidence="9" id="KW-0963">Cytoplasm</keyword>
<comment type="subunit">
    <text evidence="2 9">Homotetramer.</text>
</comment>
<dbReference type="InterPro" id="IPR023434">
    <property type="entry name" value="Arginosuc_synth_type_1_subfam"/>
</dbReference>
<evidence type="ECO:0000259" key="10">
    <source>
        <dbReference type="Pfam" id="PF00764"/>
    </source>
</evidence>
<dbReference type="Pfam" id="PF00764">
    <property type="entry name" value="Arginosuc_synth"/>
    <property type="match status" value="1"/>
</dbReference>
<dbReference type="NCBIfam" id="NF010392">
    <property type="entry name" value="PRK13820.1"/>
    <property type="match status" value="1"/>
</dbReference>
<dbReference type="PROSITE" id="PS00565">
    <property type="entry name" value="ARGININOSUCCIN_SYN_2"/>
    <property type="match status" value="1"/>
</dbReference>
<keyword evidence="6 9" id="KW-0028">Amino-acid biosynthesis</keyword>
<comment type="pathway">
    <text evidence="1 9">Amino-acid biosynthesis; L-arginine biosynthesis; L-arginine from L-ornithine and carbamoyl phosphate: step 2/3.</text>
</comment>
<feature type="binding site" evidence="9">
    <location>
        <position position="276"/>
    </location>
    <ligand>
        <name>L-citrulline</name>
        <dbReference type="ChEBI" id="CHEBI:57743"/>
    </ligand>
</feature>
<dbReference type="Gene3D" id="3.90.1260.10">
    <property type="entry name" value="Argininosuccinate synthetase, chain A, domain 2"/>
    <property type="match status" value="1"/>
</dbReference>
<organism evidence="12 13">
    <name type="scientific">Methanobrevibacter millerae</name>
    <dbReference type="NCBI Taxonomy" id="230361"/>
    <lineage>
        <taxon>Archaea</taxon>
        <taxon>Methanobacteriati</taxon>
        <taxon>Methanobacteriota</taxon>
        <taxon>Methanomada group</taxon>
        <taxon>Methanobacteria</taxon>
        <taxon>Methanobacteriales</taxon>
        <taxon>Methanobacteriaceae</taxon>
        <taxon>Methanobrevibacter</taxon>
    </lineage>
</organism>
<sequence>MLIHFYGDYMDKVVLAFSGGLDTSVCVKLLEEKYDVEVITACVDVGQGDEEIEKAEKMAATIGTGKHYTIDAKEEFANEYIARGIKANAEYEGYPLSTALARPLIAQKIIEVAEKEGATAIAHGCTGKGNDQFRFEAVILAMSDLDIIAPIRELNLTRTEEQAYAEEKGIKLNYEKIYSIDENIWGRSIEGGNLEDPANEPPEDIYEWTKSWEEANDEPQKVTIEFEEGIPVAIDGEMMPLIDLIKKANEIAGDNGIGRVDTIENRMIGLKSRENYEVPGAKLLIAAHQALEELVLTTDELRFAEYMSTLYADLVYRALWQEPLREDLDQAFDSMQQRVSGEVTMKLFKGSIQPLIRKSPFSLHSIEQITFEDKDTDQREVEGMIKYHGLQAANYQKLNR</sequence>
<feature type="binding site" evidence="9">
    <location>
        <position position="188"/>
    </location>
    <ligand>
        <name>L-citrulline</name>
        <dbReference type="ChEBI" id="CHEBI:57743"/>
    </ligand>
</feature>
<keyword evidence="5 9" id="KW-0436">Ligase</keyword>
<proteinExistence type="inferred from homology"/>
<accession>A0A1G5XEX1</accession>
<dbReference type="PANTHER" id="PTHR11587">
    <property type="entry name" value="ARGININOSUCCINATE SYNTHASE"/>
    <property type="match status" value="1"/>
</dbReference>
<evidence type="ECO:0000259" key="11">
    <source>
        <dbReference type="Pfam" id="PF20979"/>
    </source>
</evidence>
<dbReference type="GO" id="GO:0005524">
    <property type="term" value="F:ATP binding"/>
    <property type="evidence" value="ECO:0007669"/>
    <property type="project" value="UniProtKB-UniRule"/>
</dbReference>
<dbReference type="InterPro" id="IPR018223">
    <property type="entry name" value="Arginosuc_synth_CS"/>
</dbReference>
<feature type="binding site" evidence="9">
    <location>
        <position position="130"/>
    </location>
    <ligand>
        <name>L-citrulline</name>
        <dbReference type="ChEBI" id="CHEBI:57743"/>
    </ligand>
</feature>
<keyword evidence="4 9" id="KW-0055">Arginine biosynthesis</keyword>
<dbReference type="InterPro" id="IPR048268">
    <property type="entry name" value="Arginosuc_syn_C"/>
</dbReference>
<reference evidence="12 13" key="1">
    <citation type="submission" date="2016-10" db="EMBL/GenBank/DDBJ databases">
        <authorList>
            <person name="Varghese N."/>
            <person name="Submissions S."/>
        </authorList>
    </citation>
    <scope>NUCLEOTIDE SEQUENCE [LARGE SCALE GENOMIC DNA]</scope>
    <source>
        <strain evidence="12 13">DSM 16643</strain>
    </source>
</reference>
<evidence type="ECO:0000256" key="6">
    <source>
        <dbReference type="ARBA" id="ARBA00022605"/>
    </source>
</evidence>
<dbReference type="GO" id="GO:0006526">
    <property type="term" value="P:L-arginine biosynthetic process"/>
    <property type="evidence" value="ECO:0007669"/>
    <property type="project" value="UniProtKB-UniRule"/>
</dbReference>
<dbReference type="NCBIfam" id="TIGR00032">
    <property type="entry name" value="argG"/>
    <property type="match status" value="1"/>
</dbReference>
<evidence type="ECO:0000256" key="9">
    <source>
        <dbReference type="HAMAP-Rule" id="MF_00005"/>
    </source>
</evidence>
<dbReference type="SUPFAM" id="SSF52402">
    <property type="entry name" value="Adenine nucleotide alpha hydrolases-like"/>
    <property type="match status" value="1"/>
</dbReference>
<feature type="binding site" evidence="9">
    <location>
        <position position="179"/>
    </location>
    <ligand>
        <name>L-citrulline</name>
        <dbReference type="ChEBI" id="CHEBI:57743"/>
    </ligand>
</feature>
<dbReference type="EC" id="6.3.4.5" evidence="3 9"/>
<protein>
    <recommendedName>
        <fullName evidence="3 9">Argininosuccinate synthase</fullName>
        <ecNumber evidence="3 9">6.3.4.5</ecNumber>
    </recommendedName>
    <alternativeName>
        <fullName evidence="9">Citrulline--aspartate ligase</fullName>
    </alternativeName>
</protein>
<dbReference type="GO" id="GO:0005737">
    <property type="term" value="C:cytoplasm"/>
    <property type="evidence" value="ECO:0007669"/>
    <property type="project" value="UniProtKB-SubCell"/>
</dbReference>
<dbReference type="InterPro" id="IPR024074">
    <property type="entry name" value="AS_cat/multimer_dom_body"/>
</dbReference>
<evidence type="ECO:0000256" key="1">
    <source>
        <dbReference type="ARBA" id="ARBA00004967"/>
    </source>
</evidence>
<dbReference type="AlphaFoldDB" id="A0A1G5XEX1"/>
<dbReference type="Pfam" id="PF20979">
    <property type="entry name" value="Arginosuc_syn_C"/>
    <property type="match status" value="1"/>
</dbReference>
<evidence type="ECO:0000256" key="3">
    <source>
        <dbReference type="ARBA" id="ARBA00012286"/>
    </source>
</evidence>
<feature type="binding site" evidence="9">
    <location>
        <position position="130"/>
    </location>
    <ligand>
        <name>L-aspartate</name>
        <dbReference type="ChEBI" id="CHEBI:29991"/>
    </ligand>
</feature>
<feature type="domain" description="Arginosuccinate synthase-like N-terminal" evidence="10">
    <location>
        <begin position="12"/>
        <end position="170"/>
    </location>
</feature>
<comment type="catalytic activity">
    <reaction evidence="9">
        <text>L-citrulline + L-aspartate + ATP = 2-(N(omega)-L-arginino)succinate + AMP + diphosphate + H(+)</text>
        <dbReference type="Rhea" id="RHEA:10932"/>
        <dbReference type="ChEBI" id="CHEBI:15378"/>
        <dbReference type="ChEBI" id="CHEBI:29991"/>
        <dbReference type="ChEBI" id="CHEBI:30616"/>
        <dbReference type="ChEBI" id="CHEBI:33019"/>
        <dbReference type="ChEBI" id="CHEBI:57472"/>
        <dbReference type="ChEBI" id="CHEBI:57743"/>
        <dbReference type="ChEBI" id="CHEBI:456215"/>
        <dbReference type="EC" id="6.3.4.5"/>
    </reaction>
</comment>
<feature type="binding site" evidence="9">
    <location>
        <position position="124"/>
    </location>
    <ligand>
        <name>ATP</name>
        <dbReference type="ChEBI" id="CHEBI:30616"/>
    </ligand>
</feature>
<keyword evidence="13" id="KW-1185">Reference proteome</keyword>
<keyword evidence="7 9" id="KW-0547">Nucleotide-binding</keyword>
<evidence type="ECO:0000313" key="12">
    <source>
        <dbReference type="EMBL" id="SDA68476.1"/>
    </source>
</evidence>
<evidence type="ECO:0000256" key="2">
    <source>
        <dbReference type="ARBA" id="ARBA00011881"/>
    </source>
</evidence>
<evidence type="ECO:0000256" key="8">
    <source>
        <dbReference type="ARBA" id="ARBA00022840"/>
    </source>
</evidence>
<dbReference type="InterPro" id="IPR048267">
    <property type="entry name" value="Arginosuc_syn_N"/>
</dbReference>
<feature type="binding site" evidence="9">
    <location>
        <position position="131"/>
    </location>
    <ligand>
        <name>L-aspartate</name>
        <dbReference type="ChEBI" id="CHEBI:29991"/>
    </ligand>
</feature>
<dbReference type="InterPro" id="IPR014729">
    <property type="entry name" value="Rossmann-like_a/b/a_fold"/>
</dbReference>
<feature type="binding site" evidence="9">
    <location>
        <begin position="16"/>
        <end position="24"/>
    </location>
    <ligand>
        <name>ATP</name>
        <dbReference type="ChEBI" id="CHEBI:30616"/>
    </ligand>
</feature>
<dbReference type="UniPathway" id="UPA00068">
    <property type="reaction ID" value="UER00113"/>
</dbReference>
<dbReference type="PANTHER" id="PTHR11587:SF2">
    <property type="entry name" value="ARGININOSUCCINATE SYNTHASE"/>
    <property type="match status" value="1"/>
</dbReference>
<dbReference type="Gene3D" id="3.40.50.620">
    <property type="entry name" value="HUPs"/>
    <property type="match status" value="1"/>
</dbReference>
<feature type="domain" description="Arginosuccinate synthase C-terminal" evidence="11">
    <location>
        <begin position="178"/>
        <end position="394"/>
    </location>
</feature>
<comment type="caution">
    <text evidence="9">Lacks conserved residue(s) required for the propagation of feature annotation.</text>
</comment>
<dbReference type="Proteomes" id="UP000323439">
    <property type="component" value="Unassembled WGS sequence"/>
</dbReference>
<comment type="subcellular location">
    <subcellularLocation>
        <location evidence="9">Cytoplasm</location>
    </subcellularLocation>
</comment>